<evidence type="ECO:0000256" key="3">
    <source>
        <dbReference type="SAM" id="Coils"/>
    </source>
</evidence>
<dbReference type="PANTHER" id="PTHR20982">
    <property type="entry name" value="RIBOSOME RECYCLING FACTOR"/>
    <property type="match status" value="1"/>
</dbReference>
<keyword evidence="3" id="KW-0175">Coiled coil</keyword>
<dbReference type="SUPFAM" id="SSF55194">
    <property type="entry name" value="Ribosome recycling factor, RRF"/>
    <property type="match status" value="1"/>
</dbReference>
<dbReference type="FunFam" id="3.30.1360.40:FF:000001">
    <property type="entry name" value="Ribosome-recycling factor"/>
    <property type="match status" value="1"/>
</dbReference>
<evidence type="ECO:0000313" key="6">
    <source>
        <dbReference type="Proteomes" id="UP000034048"/>
    </source>
</evidence>
<dbReference type="EMBL" id="LBWS01000002">
    <property type="protein sequence ID" value="KKR15427.1"/>
    <property type="molecule type" value="Genomic_DNA"/>
</dbReference>
<dbReference type="Gene3D" id="3.30.1360.40">
    <property type="match status" value="1"/>
</dbReference>
<dbReference type="PATRIC" id="fig|1618634.3.peg.40"/>
<feature type="coiled-coil region" evidence="3">
    <location>
        <begin position="102"/>
        <end position="180"/>
    </location>
</feature>
<organism evidence="5 6">
    <name type="scientific">Candidatus Falkowbacteria bacterium GW2011_GWA2_39_24</name>
    <dbReference type="NCBI Taxonomy" id="1618634"/>
    <lineage>
        <taxon>Bacteria</taxon>
        <taxon>Candidatus Falkowiibacteriota</taxon>
    </lineage>
</organism>
<evidence type="ECO:0000256" key="2">
    <source>
        <dbReference type="ARBA" id="ARBA00022917"/>
    </source>
</evidence>
<evidence type="ECO:0000313" key="5">
    <source>
        <dbReference type="EMBL" id="KKR15427.1"/>
    </source>
</evidence>
<dbReference type="Pfam" id="PF01765">
    <property type="entry name" value="RRF"/>
    <property type="match status" value="1"/>
</dbReference>
<comment type="similarity">
    <text evidence="1">Belongs to the RRF family.</text>
</comment>
<dbReference type="GO" id="GO:0006412">
    <property type="term" value="P:translation"/>
    <property type="evidence" value="ECO:0007669"/>
    <property type="project" value="UniProtKB-KW"/>
</dbReference>
<dbReference type="GO" id="GO:0043023">
    <property type="term" value="F:ribosomal large subunit binding"/>
    <property type="evidence" value="ECO:0007669"/>
    <property type="project" value="TreeGrafter"/>
</dbReference>
<proteinExistence type="inferred from homology"/>
<sequence length="184" mass="20907">MNIYIQAKQEEFVRVLEHFKKAIASIRTGRANPNILDSVSVMAYNTRNPLNTLANISVADGNSIVVAPWDKTLLKDIEKGITEADLGLALINEGDKLRLKAAALTEENRKELVKKLNEKMEKARIDLRQVREVIKSAIEKAFADKDIAEDDKFRFIKDLDEEINQQNEALKTVREAKEKEIMTV</sequence>
<keyword evidence="2" id="KW-0648">Protein biosynthesis</keyword>
<dbReference type="Proteomes" id="UP000034048">
    <property type="component" value="Unassembled WGS sequence"/>
</dbReference>
<comment type="caution">
    <text evidence="5">The sequence shown here is derived from an EMBL/GenBank/DDBJ whole genome shotgun (WGS) entry which is preliminary data.</text>
</comment>
<dbReference type="InterPro" id="IPR023584">
    <property type="entry name" value="Ribosome_recyc_fac_dom"/>
</dbReference>
<dbReference type="InterPro" id="IPR002661">
    <property type="entry name" value="Ribosome_recyc_fac"/>
</dbReference>
<protein>
    <submittedName>
        <fullName evidence="5">Ribosome-recycling factor</fullName>
    </submittedName>
</protein>
<gene>
    <name evidence="5" type="ORF">UT42_C0002G0008</name>
</gene>
<feature type="domain" description="Ribosome recycling factor" evidence="4">
    <location>
        <begin position="19"/>
        <end position="182"/>
    </location>
</feature>
<dbReference type="AlphaFoldDB" id="A0A0G0RP96"/>
<evidence type="ECO:0000256" key="1">
    <source>
        <dbReference type="ARBA" id="ARBA00005912"/>
    </source>
</evidence>
<accession>A0A0G0RP96</accession>
<dbReference type="InterPro" id="IPR036191">
    <property type="entry name" value="RRF_sf"/>
</dbReference>
<dbReference type="Gene3D" id="1.10.132.20">
    <property type="entry name" value="Ribosome-recycling factor"/>
    <property type="match status" value="1"/>
</dbReference>
<reference evidence="5 6" key="1">
    <citation type="journal article" date="2015" name="Nature">
        <title>rRNA introns, odd ribosomes, and small enigmatic genomes across a large radiation of phyla.</title>
        <authorList>
            <person name="Brown C.T."/>
            <person name="Hug L.A."/>
            <person name="Thomas B.C."/>
            <person name="Sharon I."/>
            <person name="Castelle C.J."/>
            <person name="Singh A."/>
            <person name="Wilkins M.J."/>
            <person name="Williams K.H."/>
            <person name="Banfield J.F."/>
        </authorList>
    </citation>
    <scope>NUCLEOTIDE SEQUENCE [LARGE SCALE GENOMIC DNA]</scope>
</reference>
<dbReference type="PANTHER" id="PTHR20982:SF3">
    <property type="entry name" value="MITOCHONDRIAL RIBOSOME RECYCLING FACTOR PSEUDO 1"/>
    <property type="match status" value="1"/>
</dbReference>
<evidence type="ECO:0000259" key="4">
    <source>
        <dbReference type="Pfam" id="PF01765"/>
    </source>
</evidence>
<name>A0A0G0RP96_9BACT</name>